<accession>A0ABR8Q844</accession>
<dbReference type="EMBL" id="JACSQZ010000103">
    <property type="protein sequence ID" value="MBD7916588.1"/>
    <property type="molecule type" value="Genomic_DNA"/>
</dbReference>
<proteinExistence type="predicted"/>
<reference evidence="1 2" key="1">
    <citation type="submission" date="2020-08" db="EMBL/GenBank/DDBJ databases">
        <title>A Genomic Blueprint of the Chicken Gut Microbiome.</title>
        <authorList>
            <person name="Gilroy R."/>
            <person name="Ravi A."/>
            <person name="Getino M."/>
            <person name="Pursley I."/>
            <person name="Horton D.L."/>
            <person name="Alikhan N.-F."/>
            <person name="Baker D."/>
            <person name="Gharbi K."/>
            <person name="Hall N."/>
            <person name="Watson M."/>
            <person name="Adriaenssens E.M."/>
            <person name="Foster-Nyarko E."/>
            <person name="Jarju S."/>
            <person name="Secka A."/>
            <person name="Antonio M."/>
            <person name="Oren A."/>
            <person name="Chaudhuri R."/>
            <person name="La Ragione R.M."/>
            <person name="Hildebrand F."/>
            <person name="Pallen M.J."/>
        </authorList>
    </citation>
    <scope>NUCLEOTIDE SEQUENCE [LARGE SCALE GENOMIC DNA]</scope>
    <source>
        <strain evidence="1 2">Sa3CUN1</strain>
    </source>
</reference>
<dbReference type="RefSeq" id="WP_191751323.1">
    <property type="nucleotide sequence ID" value="NZ_JACSQZ010000103.1"/>
</dbReference>
<evidence type="ECO:0000313" key="1">
    <source>
        <dbReference type="EMBL" id="MBD7916588.1"/>
    </source>
</evidence>
<protein>
    <submittedName>
        <fullName evidence="1">Uncharacterized protein</fullName>
    </submittedName>
</protein>
<evidence type="ECO:0000313" key="2">
    <source>
        <dbReference type="Proteomes" id="UP000640335"/>
    </source>
</evidence>
<comment type="caution">
    <text evidence="1">The sequence shown here is derived from an EMBL/GenBank/DDBJ whole genome shotgun (WGS) entry which is preliminary data.</text>
</comment>
<gene>
    <name evidence="1" type="ORF">H9660_15760</name>
</gene>
<organism evidence="1 2">
    <name type="scientific">Clostridium gallinarum</name>
    <dbReference type="NCBI Taxonomy" id="2762246"/>
    <lineage>
        <taxon>Bacteria</taxon>
        <taxon>Bacillati</taxon>
        <taxon>Bacillota</taxon>
        <taxon>Clostridia</taxon>
        <taxon>Eubacteriales</taxon>
        <taxon>Clostridiaceae</taxon>
        <taxon>Clostridium</taxon>
    </lineage>
</organism>
<sequence>MISKINVYDEKYYHKKEEYNKRTLVNLLNILKKKRKIVLYSEKIFVKSYEYIGNKFETYVQEKITEDFSNKDNILFHYEVDKKNKLIYLYSLRNDNFKDIYK</sequence>
<keyword evidence="2" id="KW-1185">Reference proteome</keyword>
<dbReference type="Proteomes" id="UP000640335">
    <property type="component" value="Unassembled WGS sequence"/>
</dbReference>
<name>A0ABR8Q844_9CLOT</name>
<feature type="non-terminal residue" evidence="1">
    <location>
        <position position="102"/>
    </location>
</feature>